<name>A0A8S9HE88_BRACR</name>
<protein>
    <submittedName>
        <fullName evidence="1">Uncharacterized protein</fullName>
    </submittedName>
</protein>
<dbReference type="EMBL" id="QGKW02001940">
    <property type="protein sequence ID" value="KAF2555344.1"/>
    <property type="molecule type" value="Genomic_DNA"/>
</dbReference>
<gene>
    <name evidence="1" type="ORF">F2Q68_00016010</name>
</gene>
<accession>A0A8S9HE88</accession>
<reference evidence="1" key="1">
    <citation type="submission" date="2019-12" db="EMBL/GenBank/DDBJ databases">
        <title>Genome sequencing and annotation of Brassica cretica.</title>
        <authorList>
            <person name="Studholme D.J."/>
            <person name="Sarris P.F."/>
        </authorList>
    </citation>
    <scope>NUCLEOTIDE SEQUENCE</scope>
    <source>
        <strain evidence="1">PFS-001/15</strain>
        <tissue evidence="1">Leaf</tissue>
    </source>
</reference>
<comment type="caution">
    <text evidence="1">The sequence shown here is derived from an EMBL/GenBank/DDBJ whole genome shotgun (WGS) entry which is preliminary data.</text>
</comment>
<evidence type="ECO:0000313" key="2">
    <source>
        <dbReference type="Proteomes" id="UP000712281"/>
    </source>
</evidence>
<organism evidence="1 2">
    <name type="scientific">Brassica cretica</name>
    <name type="common">Mustard</name>
    <dbReference type="NCBI Taxonomy" id="69181"/>
    <lineage>
        <taxon>Eukaryota</taxon>
        <taxon>Viridiplantae</taxon>
        <taxon>Streptophyta</taxon>
        <taxon>Embryophyta</taxon>
        <taxon>Tracheophyta</taxon>
        <taxon>Spermatophyta</taxon>
        <taxon>Magnoliopsida</taxon>
        <taxon>eudicotyledons</taxon>
        <taxon>Gunneridae</taxon>
        <taxon>Pentapetalae</taxon>
        <taxon>rosids</taxon>
        <taxon>malvids</taxon>
        <taxon>Brassicales</taxon>
        <taxon>Brassicaceae</taxon>
        <taxon>Brassiceae</taxon>
        <taxon>Brassica</taxon>
    </lineage>
</organism>
<dbReference type="Proteomes" id="UP000712281">
    <property type="component" value="Unassembled WGS sequence"/>
</dbReference>
<proteinExistence type="predicted"/>
<sequence>MACFVGDWNRLVSRLFSGYADRTTSLYNHNAAVSVLGLIKPRTGSAIYMQHMKTNGLIVVRYDMEIWDKLWAVVGHYRRSGKGWSLQKISTVAGVCSGMERPLDLKRLLQRPAIATLRGRYAFKTSKISQVS</sequence>
<evidence type="ECO:0000313" key="1">
    <source>
        <dbReference type="EMBL" id="KAF2555344.1"/>
    </source>
</evidence>
<dbReference type="AlphaFoldDB" id="A0A8S9HE88"/>